<evidence type="ECO:0000313" key="3">
    <source>
        <dbReference type="Proteomes" id="UP001360953"/>
    </source>
</evidence>
<accession>A0ABR1L6R1</accession>
<feature type="region of interest" description="Disordered" evidence="1">
    <location>
        <begin position="248"/>
        <end position="270"/>
    </location>
</feature>
<dbReference type="RefSeq" id="XP_066650597.1">
    <property type="nucleotide sequence ID" value="XM_066794119.1"/>
</dbReference>
<sequence>MASSSISKREWMCWAGEYAREDTSTLVLSAPSSAFVDLRILLPSVPSPSQPPVDSTNPGSRQPDATAALAPPSPLLPNTGGPASRLEWAFAGFSESGPSPVGVPNVVHKKWVHVIDSRCGFDEEGTADEGDLWDRPGGYSLETGIMRHPVKGVDVAYQEMWKEVDIKAVNREPLRYAVVLSHHNPQLKSRGMIVRVGQYCQSIYMLDREVTVERWQCGVDDEDNTAARGPSAQRQFYYQQQQLTWSRPPSPLKLSMVPEDVEEDESKEKRPNDLWRRTVKLGSRFLPCLWTFEPEKLTVGAKLMVPGEEDDVWEVKELGAW</sequence>
<keyword evidence="3" id="KW-1185">Reference proteome</keyword>
<dbReference type="Proteomes" id="UP001360953">
    <property type="component" value="Unassembled WGS sequence"/>
</dbReference>
<organism evidence="2 3">
    <name type="scientific">Phyllosticta citribraziliensis</name>
    <dbReference type="NCBI Taxonomy" id="989973"/>
    <lineage>
        <taxon>Eukaryota</taxon>
        <taxon>Fungi</taxon>
        <taxon>Dikarya</taxon>
        <taxon>Ascomycota</taxon>
        <taxon>Pezizomycotina</taxon>
        <taxon>Dothideomycetes</taxon>
        <taxon>Dothideomycetes incertae sedis</taxon>
        <taxon>Botryosphaeriales</taxon>
        <taxon>Phyllostictaceae</taxon>
        <taxon>Phyllosticta</taxon>
    </lineage>
</organism>
<dbReference type="EMBL" id="JBBPEH010000014">
    <property type="protein sequence ID" value="KAK7530358.1"/>
    <property type="molecule type" value="Genomic_DNA"/>
</dbReference>
<evidence type="ECO:0000313" key="2">
    <source>
        <dbReference type="EMBL" id="KAK7530358.1"/>
    </source>
</evidence>
<name>A0ABR1L6R1_9PEZI</name>
<reference evidence="2 3" key="1">
    <citation type="submission" date="2024-04" db="EMBL/GenBank/DDBJ databases">
        <title>Phyllosticta paracitricarpa is synonymous to the EU quarantine fungus P. citricarpa based on phylogenomic analyses.</title>
        <authorList>
            <consortium name="Lawrence Berkeley National Laboratory"/>
            <person name="Van ingen-buijs V.A."/>
            <person name="Van westerhoven A.C."/>
            <person name="Haridas S."/>
            <person name="Skiadas P."/>
            <person name="Martin F."/>
            <person name="Groenewald J.Z."/>
            <person name="Crous P.W."/>
            <person name="Seidl M.F."/>
        </authorList>
    </citation>
    <scope>NUCLEOTIDE SEQUENCE [LARGE SCALE GENOMIC DNA]</scope>
    <source>
        <strain evidence="2 3">CPC 17464</strain>
    </source>
</reference>
<evidence type="ECO:0008006" key="4">
    <source>
        <dbReference type="Google" id="ProtNLM"/>
    </source>
</evidence>
<dbReference type="InterPro" id="IPR031818">
    <property type="entry name" value="Hri1"/>
</dbReference>
<feature type="region of interest" description="Disordered" evidence="1">
    <location>
        <begin position="46"/>
        <end position="78"/>
    </location>
</feature>
<comment type="caution">
    <text evidence="2">The sequence shown here is derived from an EMBL/GenBank/DDBJ whole genome shotgun (WGS) entry which is preliminary data.</text>
</comment>
<dbReference type="GeneID" id="92027025"/>
<evidence type="ECO:0000256" key="1">
    <source>
        <dbReference type="SAM" id="MobiDB-lite"/>
    </source>
</evidence>
<gene>
    <name evidence="2" type="ORF">J3D65DRAFT_153817</name>
</gene>
<dbReference type="Gene3D" id="2.40.128.320">
    <property type="entry name" value="Protein HRI1, N-terminal domain"/>
    <property type="match status" value="1"/>
</dbReference>
<protein>
    <recommendedName>
        <fullName evidence="4">Protein HRI1</fullName>
    </recommendedName>
</protein>
<proteinExistence type="predicted"/>
<dbReference type="Pfam" id="PF16815">
    <property type="entry name" value="HRI1"/>
    <property type="match status" value="1"/>
</dbReference>
<dbReference type="InterPro" id="IPR043047">
    <property type="entry name" value="Hri1_N_sf"/>
</dbReference>